<accession>A0A8J3WB05</accession>
<evidence type="ECO:0000256" key="1">
    <source>
        <dbReference type="ARBA" id="ARBA00012513"/>
    </source>
</evidence>
<gene>
    <name evidence="10" type="ORF">Pro02_08510</name>
</gene>
<dbReference type="InterPro" id="IPR017441">
    <property type="entry name" value="Protein_kinase_ATP_BS"/>
</dbReference>
<keyword evidence="4 7" id="KW-0547">Nucleotide-binding</keyword>
<dbReference type="PROSITE" id="PS50011">
    <property type="entry name" value="PROTEIN_KINASE_DOM"/>
    <property type="match status" value="1"/>
</dbReference>
<dbReference type="PANTHER" id="PTHR43289:SF6">
    <property type="entry name" value="SERINE_THREONINE-PROTEIN KINASE NEKL-3"/>
    <property type="match status" value="1"/>
</dbReference>
<keyword evidence="3" id="KW-0808">Transferase</keyword>
<dbReference type="InterPro" id="IPR000719">
    <property type="entry name" value="Prot_kinase_dom"/>
</dbReference>
<dbReference type="PANTHER" id="PTHR43289">
    <property type="entry name" value="MITOGEN-ACTIVATED PROTEIN KINASE KINASE KINASE 20-RELATED"/>
    <property type="match status" value="1"/>
</dbReference>
<protein>
    <recommendedName>
        <fullName evidence="1">non-specific serine/threonine protein kinase</fullName>
        <ecNumber evidence="1">2.7.11.1</ecNumber>
    </recommendedName>
</protein>
<dbReference type="PROSITE" id="PS00107">
    <property type="entry name" value="PROTEIN_KINASE_ATP"/>
    <property type="match status" value="1"/>
</dbReference>
<dbReference type="SUPFAM" id="SSF56112">
    <property type="entry name" value="Protein kinase-like (PK-like)"/>
    <property type="match status" value="1"/>
</dbReference>
<keyword evidence="5" id="KW-0418">Kinase</keyword>
<feature type="compositionally biased region" description="Low complexity" evidence="8">
    <location>
        <begin position="390"/>
        <end position="410"/>
    </location>
</feature>
<evidence type="ECO:0000256" key="5">
    <source>
        <dbReference type="ARBA" id="ARBA00022777"/>
    </source>
</evidence>
<dbReference type="Gene3D" id="3.30.200.20">
    <property type="entry name" value="Phosphorylase Kinase, domain 1"/>
    <property type="match status" value="1"/>
</dbReference>
<proteinExistence type="predicted"/>
<organism evidence="10 11">
    <name type="scientific">Planobispora rosea</name>
    <dbReference type="NCBI Taxonomy" id="35762"/>
    <lineage>
        <taxon>Bacteria</taxon>
        <taxon>Bacillati</taxon>
        <taxon>Actinomycetota</taxon>
        <taxon>Actinomycetes</taxon>
        <taxon>Streptosporangiales</taxon>
        <taxon>Streptosporangiaceae</taxon>
        <taxon>Planobispora</taxon>
    </lineage>
</organism>
<evidence type="ECO:0000313" key="10">
    <source>
        <dbReference type="EMBL" id="GIH82443.1"/>
    </source>
</evidence>
<keyword evidence="2" id="KW-0723">Serine/threonine-protein kinase</keyword>
<reference evidence="10" key="1">
    <citation type="submission" date="2021-01" db="EMBL/GenBank/DDBJ databases">
        <title>Whole genome shotgun sequence of Planobispora rosea NBRC 15558.</title>
        <authorList>
            <person name="Komaki H."/>
            <person name="Tamura T."/>
        </authorList>
    </citation>
    <scope>NUCLEOTIDE SEQUENCE</scope>
    <source>
        <strain evidence="10">NBRC 15558</strain>
    </source>
</reference>
<dbReference type="AlphaFoldDB" id="A0A8J3WB05"/>
<dbReference type="InterPro" id="IPR011009">
    <property type="entry name" value="Kinase-like_dom_sf"/>
</dbReference>
<name>A0A8J3WB05_PLARO</name>
<dbReference type="RefSeq" id="WP_189241419.1">
    <property type="nucleotide sequence ID" value="NZ_BMQP01000001.1"/>
</dbReference>
<dbReference type="GO" id="GO:0005524">
    <property type="term" value="F:ATP binding"/>
    <property type="evidence" value="ECO:0007669"/>
    <property type="project" value="UniProtKB-UniRule"/>
</dbReference>
<dbReference type="EC" id="2.7.11.1" evidence="1"/>
<keyword evidence="11" id="KW-1185">Reference proteome</keyword>
<evidence type="ECO:0000256" key="6">
    <source>
        <dbReference type="ARBA" id="ARBA00022840"/>
    </source>
</evidence>
<comment type="caution">
    <text evidence="10">The sequence shown here is derived from an EMBL/GenBank/DDBJ whole genome shotgun (WGS) entry which is preliminary data.</text>
</comment>
<dbReference type="GO" id="GO:0004674">
    <property type="term" value="F:protein serine/threonine kinase activity"/>
    <property type="evidence" value="ECO:0007669"/>
    <property type="project" value="UniProtKB-KW"/>
</dbReference>
<dbReference type="Pfam" id="PF00069">
    <property type="entry name" value="Pkinase"/>
    <property type="match status" value="1"/>
</dbReference>
<evidence type="ECO:0000256" key="3">
    <source>
        <dbReference type="ARBA" id="ARBA00022679"/>
    </source>
</evidence>
<dbReference type="Proteomes" id="UP000655044">
    <property type="component" value="Unassembled WGS sequence"/>
</dbReference>
<feature type="binding site" evidence="7">
    <location>
        <position position="34"/>
    </location>
    <ligand>
        <name>ATP</name>
        <dbReference type="ChEBI" id="CHEBI:30616"/>
    </ligand>
</feature>
<keyword evidence="6 7" id="KW-0067">ATP-binding</keyword>
<evidence type="ECO:0000256" key="2">
    <source>
        <dbReference type="ARBA" id="ARBA00022527"/>
    </source>
</evidence>
<evidence type="ECO:0000256" key="4">
    <source>
        <dbReference type="ARBA" id="ARBA00022741"/>
    </source>
</evidence>
<evidence type="ECO:0000256" key="8">
    <source>
        <dbReference type="SAM" id="MobiDB-lite"/>
    </source>
</evidence>
<feature type="region of interest" description="Disordered" evidence="8">
    <location>
        <begin position="552"/>
        <end position="616"/>
    </location>
</feature>
<dbReference type="CDD" id="cd14014">
    <property type="entry name" value="STKc_PknB_like"/>
    <property type="match status" value="1"/>
</dbReference>
<feature type="region of interest" description="Disordered" evidence="8">
    <location>
        <begin position="335"/>
        <end position="459"/>
    </location>
</feature>
<sequence>MVPGYREVRELGTGSGGRVVLATYIETGAYVAIKYLNATMKDDPGFLRRLRREARALVEIDDPNVVRLYEYYEDVLDAAIVMELVDGVPLRKLLAERRTTSPEAALAVLRSVLLGLSKAHALGIAHRDCRPENVLVQADGTSKLSDVGIAVPAGEPGGPAGAPPYLAPERWSGHPAGPAADVYAAACVFFECLTGRTPYRADHPAALSERHRTAPIPVEAVPEPVRRVVARGLAKDPVDRPPTARAFLAEVEAAALAGYGPQWEQRGRRHLAELATLLALAFPLARAAPRAGAAVARSVLGRMGRLRPTRRPGTRLVAAASVMTVAVATALISAGRPNDPIASDTVFTPGPGAPEAGRGGAPRGTADSPPGPRRSRDVAAGSPVPSGGTSAPAPVPARSSVAAQDRSPATPAGPPAPTTRPSAFPTPTGGPSSPPPPSPTGTRVSGSPKPSGPRHTVSGLAVAGIDGQGATIALRASTTAEVAVTVRFAEGPDPDRLTEAPPRTLTLSGSETYVQVVPHRFTDPPCEQVLVRRVTVSTSPQAPDGAQELTVEAAGAPCRSPGPTGGTPDAPQGGGDPAEDPIGDDERAPVEEPPGDPVEPDGPIGRGTVVPPDAAL</sequence>
<evidence type="ECO:0000259" key="9">
    <source>
        <dbReference type="PROSITE" id="PS50011"/>
    </source>
</evidence>
<feature type="domain" description="Protein kinase" evidence="9">
    <location>
        <begin position="5"/>
        <end position="256"/>
    </location>
</feature>
<evidence type="ECO:0000313" key="11">
    <source>
        <dbReference type="Proteomes" id="UP000655044"/>
    </source>
</evidence>
<dbReference type="Gene3D" id="1.10.510.10">
    <property type="entry name" value="Transferase(Phosphotransferase) domain 1"/>
    <property type="match status" value="1"/>
</dbReference>
<evidence type="ECO:0000256" key="7">
    <source>
        <dbReference type="PROSITE-ProRule" id="PRU10141"/>
    </source>
</evidence>
<dbReference type="EMBL" id="BOOI01000007">
    <property type="protein sequence ID" value="GIH82443.1"/>
    <property type="molecule type" value="Genomic_DNA"/>
</dbReference>
<feature type="compositionally biased region" description="Low complexity" evidence="8">
    <location>
        <begin position="419"/>
        <end position="431"/>
    </location>
</feature>